<dbReference type="EMBL" id="QCYY01000520">
    <property type="protein sequence ID" value="ROT84611.1"/>
    <property type="molecule type" value="Genomic_DNA"/>
</dbReference>
<keyword evidence="2" id="KW-0472">Membrane</keyword>
<protein>
    <submittedName>
        <fullName evidence="3">Uncharacterized protein</fullName>
    </submittedName>
</protein>
<feature type="region of interest" description="Disordered" evidence="1">
    <location>
        <begin position="144"/>
        <end position="228"/>
    </location>
</feature>
<reference evidence="3 4" key="2">
    <citation type="submission" date="2019-01" db="EMBL/GenBank/DDBJ databases">
        <title>The decoding of complex shrimp genome reveals the adaptation for benthos swimmer, frequently molting mechanism and breeding impact on genome.</title>
        <authorList>
            <person name="Sun Y."/>
            <person name="Gao Y."/>
            <person name="Yu Y."/>
        </authorList>
    </citation>
    <scope>NUCLEOTIDE SEQUENCE [LARGE SCALE GENOMIC DNA]</scope>
    <source>
        <tissue evidence="3">Muscle</tissue>
    </source>
</reference>
<sequence>MSVYKRKYTCICIRDCTPSHAGERPPAGGVEGETVAPPPHHQLPSEQHPLLFGASGVRAPAAQSGRRVGTEWAQSGHRVGAEWAEWAQSGEWAQEWAQSGRRVGSAEWRTWARRRFLYLSLIALMSECAPVPWLWPPRASRSQLKEREAGGGGRPTPPSLAELPLSPPRPCKVHLRPAPPPQRARRRGDTRGGSPSCSAGPEVPSPFPLSPSAPPEGRAGLFPRSEWGGKSHTCHTTLPPLTRLLSLSSPPFLIFFSPLSHSPLLSSPFLISPLLPFPQPPLPSPSSSVSFISLFSPSSLSPLFLLSLLPSYYSIFSSSPFLLFYLLSSPFLQFYLLSSPSYYSISPIPPSAISTLFPFYVSPFPSVISFLPPSLFPFSHLFTQSLSFPFPFSHLSLGFFPSLSFSAQ</sequence>
<dbReference type="AlphaFoldDB" id="A0A423U7I7"/>
<keyword evidence="2" id="KW-1133">Transmembrane helix</keyword>
<evidence type="ECO:0000313" key="3">
    <source>
        <dbReference type="EMBL" id="ROT84611.1"/>
    </source>
</evidence>
<keyword evidence="4" id="KW-1185">Reference proteome</keyword>
<organism evidence="3 4">
    <name type="scientific">Penaeus vannamei</name>
    <name type="common">Whiteleg shrimp</name>
    <name type="synonym">Litopenaeus vannamei</name>
    <dbReference type="NCBI Taxonomy" id="6689"/>
    <lineage>
        <taxon>Eukaryota</taxon>
        <taxon>Metazoa</taxon>
        <taxon>Ecdysozoa</taxon>
        <taxon>Arthropoda</taxon>
        <taxon>Crustacea</taxon>
        <taxon>Multicrustacea</taxon>
        <taxon>Malacostraca</taxon>
        <taxon>Eumalacostraca</taxon>
        <taxon>Eucarida</taxon>
        <taxon>Decapoda</taxon>
        <taxon>Dendrobranchiata</taxon>
        <taxon>Penaeoidea</taxon>
        <taxon>Penaeidae</taxon>
        <taxon>Penaeus</taxon>
    </lineage>
</organism>
<keyword evidence="2" id="KW-0812">Transmembrane</keyword>
<name>A0A423U7I7_PENVA</name>
<evidence type="ECO:0000313" key="4">
    <source>
        <dbReference type="Proteomes" id="UP000283509"/>
    </source>
</evidence>
<evidence type="ECO:0000256" key="1">
    <source>
        <dbReference type="SAM" id="MobiDB-lite"/>
    </source>
</evidence>
<gene>
    <name evidence="3" type="ORF">C7M84_022202</name>
</gene>
<feature type="transmembrane region" description="Helical" evidence="2">
    <location>
        <begin position="116"/>
        <end position="135"/>
    </location>
</feature>
<proteinExistence type="predicted"/>
<accession>A0A423U7I7</accession>
<dbReference type="Proteomes" id="UP000283509">
    <property type="component" value="Unassembled WGS sequence"/>
</dbReference>
<evidence type="ECO:0000256" key="2">
    <source>
        <dbReference type="SAM" id="Phobius"/>
    </source>
</evidence>
<comment type="caution">
    <text evidence="3">The sequence shown here is derived from an EMBL/GenBank/DDBJ whole genome shotgun (WGS) entry which is preliminary data.</text>
</comment>
<feature type="compositionally biased region" description="Pro residues" evidence="1">
    <location>
        <begin position="203"/>
        <end position="214"/>
    </location>
</feature>
<reference evidence="3 4" key="1">
    <citation type="submission" date="2018-04" db="EMBL/GenBank/DDBJ databases">
        <authorList>
            <person name="Zhang X."/>
            <person name="Yuan J."/>
            <person name="Li F."/>
            <person name="Xiang J."/>
        </authorList>
    </citation>
    <scope>NUCLEOTIDE SEQUENCE [LARGE SCALE GENOMIC DNA]</scope>
    <source>
        <tissue evidence="3">Muscle</tissue>
    </source>
</reference>